<reference evidence="2" key="1">
    <citation type="submission" date="2021-01" db="EMBL/GenBank/DDBJ databases">
        <authorList>
            <person name="Corre E."/>
            <person name="Pelletier E."/>
            <person name="Niang G."/>
            <person name="Scheremetjew M."/>
            <person name="Finn R."/>
            <person name="Kale V."/>
            <person name="Holt S."/>
            <person name="Cochrane G."/>
            <person name="Meng A."/>
            <person name="Brown T."/>
            <person name="Cohen L."/>
        </authorList>
    </citation>
    <scope>NUCLEOTIDE SEQUENCE</scope>
    <source>
        <strain evidence="2">RCC1693</strain>
    </source>
</reference>
<feature type="region of interest" description="Disordered" evidence="1">
    <location>
        <begin position="1"/>
        <end position="34"/>
    </location>
</feature>
<gene>
    <name evidence="2" type="ORF">FPAR1323_LOCUS8228</name>
</gene>
<protein>
    <submittedName>
        <fullName evidence="2">Uncharacterized protein</fullName>
    </submittedName>
</protein>
<evidence type="ECO:0000256" key="1">
    <source>
        <dbReference type="SAM" id="MobiDB-lite"/>
    </source>
</evidence>
<accession>A0A7S2C3G2</accession>
<sequence>MGNKSSSPSAPPPVPPPTAVEPPPPATPAAGAAKTKTKAVVEDCNEWQHKFKRCSALQYDRFLHPIRHKDENGRPIPPDYDACSDLFESWQECVMDQRDQRKKRQAENKK</sequence>
<evidence type="ECO:0000313" key="2">
    <source>
        <dbReference type="EMBL" id="CAD9414138.1"/>
    </source>
</evidence>
<dbReference type="EMBL" id="HBGT01015413">
    <property type="protein sequence ID" value="CAD9414138.1"/>
    <property type="molecule type" value="Transcribed_RNA"/>
</dbReference>
<dbReference type="AlphaFoldDB" id="A0A7S2C3G2"/>
<proteinExistence type="predicted"/>
<organism evidence="2">
    <name type="scientific">Florenciella parvula</name>
    <dbReference type="NCBI Taxonomy" id="236787"/>
    <lineage>
        <taxon>Eukaryota</taxon>
        <taxon>Sar</taxon>
        <taxon>Stramenopiles</taxon>
        <taxon>Ochrophyta</taxon>
        <taxon>Dictyochophyceae</taxon>
        <taxon>Florenciellales</taxon>
        <taxon>Florenciella</taxon>
    </lineage>
</organism>
<feature type="compositionally biased region" description="Pro residues" evidence="1">
    <location>
        <begin position="9"/>
        <end position="27"/>
    </location>
</feature>
<name>A0A7S2C3G2_9STRA</name>